<evidence type="ECO:0008006" key="4">
    <source>
        <dbReference type="Google" id="ProtNLM"/>
    </source>
</evidence>
<evidence type="ECO:0000256" key="1">
    <source>
        <dbReference type="SAM" id="SignalP"/>
    </source>
</evidence>
<name>I8I631_9GAMM</name>
<dbReference type="RefSeq" id="WP_007185191.1">
    <property type="nucleotide sequence ID" value="NZ_AKGD01000001.1"/>
</dbReference>
<keyword evidence="1" id="KW-0732">Signal</keyword>
<comment type="caution">
    <text evidence="2">The sequence shown here is derived from an EMBL/GenBank/DDBJ whole genome shotgun (WGS) entry which is preliminary data.</text>
</comment>
<reference evidence="2 3" key="1">
    <citation type="journal article" date="2012" name="J. Bacteriol.">
        <title>Genome Sequence of n-Alkane-Degrading Hydrocarboniphaga effusa Strain AP103T (ATCC BAA-332T).</title>
        <authorList>
            <person name="Chang H.K."/>
            <person name="Zylstra G.J."/>
            <person name="Chae J.C."/>
        </authorList>
    </citation>
    <scope>NUCLEOTIDE SEQUENCE [LARGE SCALE GENOMIC DNA]</scope>
    <source>
        <strain evidence="2 3">AP103</strain>
    </source>
</reference>
<evidence type="ECO:0000313" key="3">
    <source>
        <dbReference type="Proteomes" id="UP000003704"/>
    </source>
</evidence>
<feature type="chain" id="PRO_5003713677" description="DUF1471 domain-containing protein" evidence="1">
    <location>
        <begin position="22"/>
        <end position="91"/>
    </location>
</feature>
<accession>I8I631</accession>
<dbReference type="EMBL" id="AKGD01000001">
    <property type="protein sequence ID" value="EIT72111.1"/>
    <property type="molecule type" value="Genomic_DNA"/>
</dbReference>
<organism evidence="2 3">
    <name type="scientific">Hydrocarboniphaga effusa AP103</name>
    <dbReference type="NCBI Taxonomy" id="1172194"/>
    <lineage>
        <taxon>Bacteria</taxon>
        <taxon>Pseudomonadati</taxon>
        <taxon>Pseudomonadota</taxon>
        <taxon>Gammaproteobacteria</taxon>
        <taxon>Nevskiales</taxon>
        <taxon>Nevskiaceae</taxon>
        <taxon>Hydrocarboniphaga</taxon>
    </lineage>
</organism>
<gene>
    <name evidence="2" type="ORF">WQQ_22480</name>
</gene>
<dbReference type="Proteomes" id="UP000003704">
    <property type="component" value="Unassembled WGS sequence"/>
</dbReference>
<proteinExistence type="predicted"/>
<sequence>MKTPSKLILVAALLASGDALAADSVLVVTAEQKSQCRFMHFIDVRGSSAEDALQAAYAKVKHYKGDALYVRNQSENEKGVLISGEGLKCRP</sequence>
<evidence type="ECO:0000313" key="2">
    <source>
        <dbReference type="EMBL" id="EIT72111.1"/>
    </source>
</evidence>
<protein>
    <recommendedName>
        <fullName evidence="4">DUF1471 domain-containing protein</fullName>
    </recommendedName>
</protein>
<feature type="signal peptide" evidence="1">
    <location>
        <begin position="1"/>
        <end position="21"/>
    </location>
</feature>
<keyword evidence="3" id="KW-1185">Reference proteome</keyword>
<dbReference type="AlphaFoldDB" id="I8I631"/>
<dbReference type="STRING" id="1172194.WQQ_22480"/>